<dbReference type="SUPFAM" id="SSF81383">
    <property type="entry name" value="F-box domain"/>
    <property type="match status" value="1"/>
</dbReference>
<dbReference type="AlphaFoldDB" id="A0AAD5INS5"/>
<name>A0AAD5INS5_ACENE</name>
<evidence type="ECO:0000313" key="3">
    <source>
        <dbReference type="EMBL" id="KAI9170187.1"/>
    </source>
</evidence>
<feature type="domain" description="F-box" evidence="1">
    <location>
        <begin position="15"/>
        <end position="51"/>
    </location>
</feature>
<accession>A0AAD5INS5</accession>
<dbReference type="NCBIfam" id="TIGR01640">
    <property type="entry name" value="F_box_assoc_1"/>
    <property type="match status" value="1"/>
</dbReference>
<feature type="domain" description="F-box associated beta-propeller type 3" evidence="2">
    <location>
        <begin position="97"/>
        <end position="370"/>
    </location>
</feature>
<evidence type="ECO:0008006" key="5">
    <source>
        <dbReference type="Google" id="ProtNLM"/>
    </source>
</evidence>
<reference evidence="3" key="2">
    <citation type="submission" date="2023-02" db="EMBL/GenBank/DDBJ databases">
        <authorList>
            <person name="Swenson N.G."/>
            <person name="Wegrzyn J.L."/>
            <person name="Mcevoy S.L."/>
        </authorList>
    </citation>
    <scope>NUCLEOTIDE SEQUENCE</scope>
    <source>
        <strain evidence="3">91603</strain>
        <tissue evidence="3">Leaf</tissue>
    </source>
</reference>
<proteinExistence type="predicted"/>
<dbReference type="Proteomes" id="UP001064489">
    <property type="component" value="Chromosome 7"/>
</dbReference>
<gene>
    <name evidence="3" type="ORF">LWI28_024006</name>
</gene>
<comment type="caution">
    <text evidence="3">The sequence shown here is derived from an EMBL/GenBank/DDBJ whole genome shotgun (WGS) entry which is preliminary data.</text>
</comment>
<reference evidence="3" key="1">
    <citation type="journal article" date="2022" name="Plant J.">
        <title>Strategies of tolerance reflected in two North American maple genomes.</title>
        <authorList>
            <person name="McEvoy S.L."/>
            <person name="Sezen U.U."/>
            <person name="Trouern-Trend A."/>
            <person name="McMahon S.M."/>
            <person name="Schaberg P.G."/>
            <person name="Yang J."/>
            <person name="Wegrzyn J.L."/>
            <person name="Swenson N.G."/>
        </authorList>
    </citation>
    <scope>NUCLEOTIDE SEQUENCE</scope>
    <source>
        <strain evidence="3">91603</strain>
    </source>
</reference>
<keyword evidence="4" id="KW-1185">Reference proteome</keyword>
<dbReference type="InterPro" id="IPR036047">
    <property type="entry name" value="F-box-like_dom_sf"/>
</dbReference>
<dbReference type="PANTHER" id="PTHR31111">
    <property type="entry name" value="BNAA05G37150D PROTEIN-RELATED"/>
    <property type="match status" value="1"/>
</dbReference>
<evidence type="ECO:0000259" key="1">
    <source>
        <dbReference type="Pfam" id="PF00646"/>
    </source>
</evidence>
<protein>
    <recommendedName>
        <fullName evidence="5">F-box domain-containing protein</fullName>
    </recommendedName>
</protein>
<dbReference type="InterPro" id="IPR017451">
    <property type="entry name" value="F-box-assoc_interact_dom"/>
</dbReference>
<organism evidence="3 4">
    <name type="scientific">Acer negundo</name>
    <name type="common">Box elder</name>
    <dbReference type="NCBI Taxonomy" id="4023"/>
    <lineage>
        <taxon>Eukaryota</taxon>
        <taxon>Viridiplantae</taxon>
        <taxon>Streptophyta</taxon>
        <taxon>Embryophyta</taxon>
        <taxon>Tracheophyta</taxon>
        <taxon>Spermatophyta</taxon>
        <taxon>Magnoliopsida</taxon>
        <taxon>eudicotyledons</taxon>
        <taxon>Gunneridae</taxon>
        <taxon>Pentapetalae</taxon>
        <taxon>rosids</taxon>
        <taxon>malvids</taxon>
        <taxon>Sapindales</taxon>
        <taxon>Sapindaceae</taxon>
        <taxon>Hippocastanoideae</taxon>
        <taxon>Acereae</taxon>
        <taxon>Acer</taxon>
    </lineage>
</organism>
<evidence type="ECO:0000313" key="4">
    <source>
        <dbReference type="Proteomes" id="UP001064489"/>
    </source>
</evidence>
<dbReference type="Pfam" id="PF08268">
    <property type="entry name" value="FBA_3"/>
    <property type="match status" value="1"/>
</dbReference>
<sequence length="395" mass="44219">MELTQQFSSASTRSIPCDIILDILAKLPLKSVVRFRCVSKFCNSSVITPSFVKSHNTRFPIKPIGFLITCSARLQSGQMFFYADYNGGSAVPLLTIPSRFSRYTTKSLNGLLCLDFGICAQICNPSTRQAITLPFVVPVNSPSASSTYFCVNSFGFDPMTEQYKVLNSWKVPGKDPEYRVFTLGTDESWRLVDGGPCYYPQRESICIGGIIYFRCWTSSSKGSKAVLVAFDVGNETFQVNQIPNEISSDGLNETNLIAFGGNPAIVCYDQLDDDDDDDDDDDEDSSLVIVWAMEDCVWIKYGLVMPSDLQELQDQQGKLYFVVGTIHTGELVLAPRSLSEQFYVLYYDVWKNVIRRVEISGLPDYVHQFNDISCIDTVTVSNFEENILSFALTQN</sequence>
<dbReference type="PANTHER" id="PTHR31111:SF125">
    <property type="entry name" value="F-BOX PROTEIN CPR30-LIKE"/>
    <property type="match status" value="1"/>
</dbReference>
<dbReference type="InterPro" id="IPR001810">
    <property type="entry name" value="F-box_dom"/>
</dbReference>
<dbReference type="InterPro" id="IPR013187">
    <property type="entry name" value="F-box-assoc_dom_typ3"/>
</dbReference>
<dbReference type="Pfam" id="PF00646">
    <property type="entry name" value="F-box"/>
    <property type="match status" value="1"/>
</dbReference>
<dbReference type="EMBL" id="JAJSOW010000104">
    <property type="protein sequence ID" value="KAI9170187.1"/>
    <property type="molecule type" value="Genomic_DNA"/>
</dbReference>
<evidence type="ECO:0000259" key="2">
    <source>
        <dbReference type="Pfam" id="PF08268"/>
    </source>
</evidence>